<sequence>MLTLTAWLFLAFICSFVNSEEINDYNGLKSQAVNTDLSQDSVFACPSLEGRFPHPKECGLFFECHSGYPQLMKCAKYQLYDEQKQICRLECLVDCKRKEQMEQELDQDKSYKCPDIFGSFEHSTFCWKYYICVQNIPTLFKCPNGTLYHTENRECLEKSKVDCGKRLDRDDTSTPNPDKETTTPRTTKTITKPNTPPPTDCEETDIACIMDKTGDVSDWFECPGNGLFPHGSSKQLFIHCDNHKPFVQNCGEETYFSPEFLVCMWIEKTTVASNSLIEP</sequence>
<dbReference type="InterPro" id="IPR002557">
    <property type="entry name" value="Chitin-bd_dom"/>
</dbReference>
<dbReference type="GO" id="GO:0008061">
    <property type="term" value="F:chitin binding"/>
    <property type="evidence" value="ECO:0007669"/>
    <property type="project" value="UniProtKB-KW"/>
</dbReference>
<keyword evidence="5" id="KW-0325">Glycoprotein</keyword>
<dbReference type="AlphaFoldDB" id="A0AAV6VMJ2"/>
<keyword evidence="3" id="KW-0677">Repeat</keyword>
<evidence type="ECO:0000256" key="7">
    <source>
        <dbReference type="SAM" id="SignalP"/>
    </source>
</evidence>
<dbReference type="Gene3D" id="2.170.140.10">
    <property type="entry name" value="Chitin binding domain"/>
    <property type="match status" value="3"/>
</dbReference>
<proteinExistence type="predicted"/>
<name>A0AAV6VMJ2_9ARAC</name>
<comment type="caution">
    <text evidence="9">The sequence shown here is derived from an EMBL/GenBank/DDBJ whole genome shotgun (WGS) entry which is preliminary data.</text>
</comment>
<feature type="signal peptide" evidence="7">
    <location>
        <begin position="1"/>
        <end position="19"/>
    </location>
</feature>
<evidence type="ECO:0000313" key="10">
    <source>
        <dbReference type="Proteomes" id="UP000827092"/>
    </source>
</evidence>
<evidence type="ECO:0000256" key="4">
    <source>
        <dbReference type="ARBA" id="ARBA00023157"/>
    </source>
</evidence>
<organism evidence="9 10">
    <name type="scientific">Oedothorax gibbosus</name>
    <dbReference type="NCBI Taxonomy" id="931172"/>
    <lineage>
        <taxon>Eukaryota</taxon>
        <taxon>Metazoa</taxon>
        <taxon>Ecdysozoa</taxon>
        <taxon>Arthropoda</taxon>
        <taxon>Chelicerata</taxon>
        <taxon>Arachnida</taxon>
        <taxon>Araneae</taxon>
        <taxon>Araneomorphae</taxon>
        <taxon>Entelegynae</taxon>
        <taxon>Araneoidea</taxon>
        <taxon>Linyphiidae</taxon>
        <taxon>Erigoninae</taxon>
        <taxon>Oedothorax</taxon>
    </lineage>
</organism>
<evidence type="ECO:0000256" key="6">
    <source>
        <dbReference type="SAM" id="MobiDB-lite"/>
    </source>
</evidence>
<keyword evidence="4" id="KW-1015">Disulfide bond</keyword>
<evidence type="ECO:0000256" key="5">
    <source>
        <dbReference type="ARBA" id="ARBA00023180"/>
    </source>
</evidence>
<evidence type="ECO:0000256" key="3">
    <source>
        <dbReference type="ARBA" id="ARBA00022737"/>
    </source>
</evidence>
<dbReference type="PANTHER" id="PTHR23301:SF0">
    <property type="entry name" value="CHITIN-BINDING TYPE-2 DOMAIN-CONTAINING PROTEIN-RELATED"/>
    <property type="match status" value="1"/>
</dbReference>
<evidence type="ECO:0000256" key="2">
    <source>
        <dbReference type="ARBA" id="ARBA00022729"/>
    </source>
</evidence>
<evidence type="ECO:0000259" key="8">
    <source>
        <dbReference type="PROSITE" id="PS50940"/>
    </source>
</evidence>
<dbReference type="EMBL" id="JAFNEN010000055">
    <property type="protein sequence ID" value="KAG8197428.1"/>
    <property type="molecule type" value="Genomic_DNA"/>
</dbReference>
<keyword evidence="10" id="KW-1185">Reference proteome</keyword>
<keyword evidence="2 7" id="KW-0732">Signal</keyword>
<dbReference type="GO" id="GO:0005576">
    <property type="term" value="C:extracellular region"/>
    <property type="evidence" value="ECO:0007669"/>
    <property type="project" value="InterPro"/>
</dbReference>
<dbReference type="Proteomes" id="UP000827092">
    <property type="component" value="Unassembled WGS sequence"/>
</dbReference>
<dbReference type="InterPro" id="IPR051940">
    <property type="entry name" value="Chitin_bind-dev_reg"/>
</dbReference>
<keyword evidence="1" id="KW-0147">Chitin-binding</keyword>
<evidence type="ECO:0000256" key="1">
    <source>
        <dbReference type="ARBA" id="ARBA00022669"/>
    </source>
</evidence>
<protein>
    <recommendedName>
        <fullName evidence="8">Chitin-binding type-2 domain-containing protein</fullName>
    </recommendedName>
</protein>
<feature type="region of interest" description="Disordered" evidence="6">
    <location>
        <begin position="167"/>
        <end position="200"/>
    </location>
</feature>
<feature type="compositionally biased region" description="Basic and acidic residues" evidence="6">
    <location>
        <begin position="167"/>
        <end position="182"/>
    </location>
</feature>
<gene>
    <name evidence="9" type="ORF">JTE90_014913</name>
</gene>
<dbReference type="PANTHER" id="PTHR23301">
    <property type="entry name" value="CHITIN BINDING PERITROPHIN-A"/>
    <property type="match status" value="1"/>
</dbReference>
<dbReference type="Pfam" id="PF01607">
    <property type="entry name" value="CBM_14"/>
    <property type="match status" value="3"/>
</dbReference>
<reference evidence="9 10" key="1">
    <citation type="journal article" date="2022" name="Nat. Ecol. Evol.">
        <title>A masculinizing supergene underlies an exaggerated male reproductive morph in a spider.</title>
        <authorList>
            <person name="Hendrickx F."/>
            <person name="De Corte Z."/>
            <person name="Sonet G."/>
            <person name="Van Belleghem S.M."/>
            <person name="Kostlbacher S."/>
            <person name="Vangestel C."/>
        </authorList>
    </citation>
    <scope>NUCLEOTIDE SEQUENCE [LARGE SCALE GENOMIC DNA]</scope>
    <source>
        <strain evidence="9">W744_W776</strain>
    </source>
</reference>
<feature type="domain" description="Chitin-binding type-2" evidence="8">
    <location>
        <begin position="42"/>
        <end position="97"/>
    </location>
</feature>
<accession>A0AAV6VMJ2</accession>
<feature type="domain" description="Chitin-binding type-2" evidence="8">
    <location>
        <begin position="110"/>
        <end position="165"/>
    </location>
</feature>
<dbReference type="PROSITE" id="PS50940">
    <property type="entry name" value="CHIT_BIND_II"/>
    <property type="match status" value="2"/>
</dbReference>
<dbReference type="SUPFAM" id="SSF57625">
    <property type="entry name" value="Invertebrate chitin-binding proteins"/>
    <property type="match status" value="3"/>
</dbReference>
<evidence type="ECO:0000313" key="9">
    <source>
        <dbReference type="EMBL" id="KAG8197428.1"/>
    </source>
</evidence>
<dbReference type="SMART" id="SM00494">
    <property type="entry name" value="ChtBD2"/>
    <property type="match status" value="3"/>
</dbReference>
<feature type="compositionally biased region" description="Low complexity" evidence="6">
    <location>
        <begin position="183"/>
        <end position="193"/>
    </location>
</feature>
<dbReference type="InterPro" id="IPR036508">
    <property type="entry name" value="Chitin-bd_dom_sf"/>
</dbReference>
<feature type="chain" id="PRO_5043742343" description="Chitin-binding type-2 domain-containing protein" evidence="7">
    <location>
        <begin position="20"/>
        <end position="279"/>
    </location>
</feature>